<evidence type="ECO:0000313" key="3">
    <source>
        <dbReference type="Proteomes" id="UP000005522"/>
    </source>
</evidence>
<dbReference type="eggNOG" id="COG2969">
    <property type="taxonomic scope" value="Bacteria"/>
</dbReference>
<dbReference type="PANTHER" id="PTHR37486:SF1">
    <property type="entry name" value="STRINGENT STARVATION PROTEIN B"/>
    <property type="match status" value="1"/>
</dbReference>
<feature type="region of interest" description="Disordered" evidence="1">
    <location>
        <begin position="100"/>
        <end position="136"/>
    </location>
</feature>
<organism evidence="2 3">
    <name type="scientific">Acidithiobacillus caldus (strain ATCC 51756 / DSM 8584 / KU)</name>
    <dbReference type="NCBI Taxonomy" id="637389"/>
    <lineage>
        <taxon>Bacteria</taxon>
        <taxon>Pseudomonadati</taxon>
        <taxon>Pseudomonadota</taxon>
        <taxon>Acidithiobacillia</taxon>
        <taxon>Acidithiobacillales</taxon>
        <taxon>Acidithiobacillaceae</taxon>
        <taxon>Acidithiobacillus</taxon>
    </lineage>
</organism>
<dbReference type="InterPro" id="IPR036760">
    <property type="entry name" value="SspB-like_sf"/>
</dbReference>
<dbReference type="NCBIfam" id="NF008769">
    <property type="entry name" value="PRK11798.2-5"/>
    <property type="match status" value="1"/>
</dbReference>
<dbReference type="InterPro" id="IPR007481">
    <property type="entry name" value="SspB"/>
</dbReference>
<gene>
    <name evidence="2" type="ORF">Acaty_c2718</name>
</gene>
<dbReference type="KEGG" id="acz:Acaty_c2718"/>
<dbReference type="HOGENOM" id="CLU_118425_2_0_6"/>
<evidence type="ECO:0000313" key="2">
    <source>
        <dbReference type="EMBL" id="AIA56556.1"/>
    </source>
</evidence>
<evidence type="ECO:0000256" key="1">
    <source>
        <dbReference type="SAM" id="MobiDB-lite"/>
    </source>
</evidence>
<sequence length="136" mass="14718">MVLPESAKPHLLQAIYAWCLEQDLTPYLLVLVNYPGVAVPPGYDRDGRIVLDISPSATQGLQMADSWIQFQARFGGVARRIDIPMAAVLAIYAAETQEGMGFPEPTLPQEPEPDAARDKGGSSAGGNERPSLRVIK</sequence>
<dbReference type="GO" id="GO:0005829">
    <property type="term" value="C:cytosol"/>
    <property type="evidence" value="ECO:0007669"/>
    <property type="project" value="TreeGrafter"/>
</dbReference>
<reference evidence="2 3" key="1">
    <citation type="journal article" date="2009" name="J. Bacteriol.">
        <title>Draft genome sequence of the extremely acidophilic bacterium Acidithiobacillus caldus ATCC 51756 reveals metabolic versatility in the genus Acidithiobacillus.</title>
        <authorList>
            <person name="Valdes J."/>
            <person name="Quatrini R."/>
            <person name="Hallberg K."/>
            <person name="Dopson M."/>
            <person name="Valenzuela P.D."/>
            <person name="Holmes D.S."/>
        </authorList>
    </citation>
    <scope>NUCLEOTIDE SEQUENCE [LARGE SCALE GENOMIC DNA]</scope>
    <source>
        <strain evidence="3">ATCC 51756 / DSM 8584 / KU</strain>
    </source>
</reference>
<dbReference type="Gene3D" id="2.30.30.220">
    <property type="entry name" value="SspB-like"/>
    <property type="match status" value="1"/>
</dbReference>
<dbReference type="GO" id="GO:0045732">
    <property type="term" value="P:positive regulation of protein catabolic process"/>
    <property type="evidence" value="ECO:0007669"/>
    <property type="project" value="TreeGrafter"/>
</dbReference>
<dbReference type="Proteomes" id="UP000005522">
    <property type="component" value="Chromosome"/>
</dbReference>
<accession>A0A060A2W1</accession>
<proteinExistence type="predicted"/>
<dbReference type="SUPFAM" id="SSF101738">
    <property type="entry name" value="SspB-like"/>
    <property type="match status" value="1"/>
</dbReference>
<name>A0A060A2W1_ACICK</name>
<dbReference type="AlphaFoldDB" id="A0A060A2W1"/>
<dbReference type="PIRSF" id="PIRSF005276">
    <property type="entry name" value="SspB"/>
    <property type="match status" value="1"/>
</dbReference>
<protein>
    <submittedName>
        <fullName evidence="2">Stringent starvation protein B</fullName>
    </submittedName>
</protein>
<dbReference type="GO" id="GO:0005840">
    <property type="term" value="C:ribosome"/>
    <property type="evidence" value="ECO:0007669"/>
    <property type="project" value="TreeGrafter"/>
</dbReference>
<dbReference type="EMBL" id="CP005986">
    <property type="protein sequence ID" value="AIA56556.1"/>
    <property type="molecule type" value="Genomic_DNA"/>
</dbReference>
<dbReference type="Pfam" id="PF04386">
    <property type="entry name" value="SspB"/>
    <property type="match status" value="1"/>
</dbReference>
<dbReference type="PANTHER" id="PTHR37486">
    <property type="entry name" value="STRINGENT STARVATION PROTEIN B"/>
    <property type="match status" value="1"/>
</dbReference>